<proteinExistence type="predicted"/>
<reference evidence="2" key="1">
    <citation type="submission" date="2018-05" db="EMBL/GenBank/DDBJ databases">
        <title>Draft genome of Mucuna pruriens seed.</title>
        <authorList>
            <person name="Nnadi N.E."/>
            <person name="Vos R."/>
            <person name="Hasami M.H."/>
            <person name="Devisetty U.K."/>
            <person name="Aguiy J.C."/>
        </authorList>
    </citation>
    <scope>NUCLEOTIDE SEQUENCE [LARGE SCALE GENOMIC DNA]</scope>
    <source>
        <strain evidence="2">JCA_2017</strain>
    </source>
</reference>
<keyword evidence="1" id="KW-1133">Transmembrane helix</keyword>
<evidence type="ECO:0000256" key="1">
    <source>
        <dbReference type="SAM" id="Phobius"/>
    </source>
</evidence>
<sequence>MFPCLTMPTVLSMSSWTPSSSPNDNVMVINVTKVSFVLLVTLVVIIPCLKTNIGEFENFLKVQTKEAYKIALNAYVLTLE</sequence>
<dbReference type="AlphaFoldDB" id="A0A371GLY9"/>
<protein>
    <submittedName>
        <fullName evidence="2">Uncharacterized protein</fullName>
    </submittedName>
</protein>
<evidence type="ECO:0000313" key="3">
    <source>
        <dbReference type="Proteomes" id="UP000257109"/>
    </source>
</evidence>
<accession>A0A371GLY9</accession>
<comment type="caution">
    <text evidence="2">The sequence shown here is derived from an EMBL/GenBank/DDBJ whole genome shotgun (WGS) entry which is preliminary data.</text>
</comment>
<dbReference type="Proteomes" id="UP000257109">
    <property type="component" value="Unassembled WGS sequence"/>
</dbReference>
<dbReference type="OrthoDB" id="1421870at2759"/>
<feature type="transmembrane region" description="Helical" evidence="1">
    <location>
        <begin position="26"/>
        <end position="49"/>
    </location>
</feature>
<keyword evidence="1" id="KW-0472">Membrane</keyword>
<name>A0A371GLY9_MUCPR</name>
<keyword evidence="3" id="KW-1185">Reference proteome</keyword>
<keyword evidence="1" id="KW-0812">Transmembrane</keyword>
<dbReference type="EMBL" id="QJKJ01005097">
    <property type="protein sequence ID" value="RDX91520.1"/>
    <property type="molecule type" value="Genomic_DNA"/>
</dbReference>
<feature type="non-terminal residue" evidence="2">
    <location>
        <position position="1"/>
    </location>
</feature>
<organism evidence="2 3">
    <name type="scientific">Mucuna pruriens</name>
    <name type="common">Velvet bean</name>
    <name type="synonym">Dolichos pruriens</name>
    <dbReference type="NCBI Taxonomy" id="157652"/>
    <lineage>
        <taxon>Eukaryota</taxon>
        <taxon>Viridiplantae</taxon>
        <taxon>Streptophyta</taxon>
        <taxon>Embryophyta</taxon>
        <taxon>Tracheophyta</taxon>
        <taxon>Spermatophyta</taxon>
        <taxon>Magnoliopsida</taxon>
        <taxon>eudicotyledons</taxon>
        <taxon>Gunneridae</taxon>
        <taxon>Pentapetalae</taxon>
        <taxon>rosids</taxon>
        <taxon>fabids</taxon>
        <taxon>Fabales</taxon>
        <taxon>Fabaceae</taxon>
        <taxon>Papilionoideae</taxon>
        <taxon>50 kb inversion clade</taxon>
        <taxon>NPAAA clade</taxon>
        <taxon>indigoferoid/millettioid clade</taxon>
        <taxon>Phaseoleae</taxon>
        <taxon>Mucuna</taxon>
    </lineage>
</organism>
<gene>
    <name evidence="2" type="ORF">CR513_26492</name>
</gene>
<evidence type="ECO:0000313" key="2">
    <source>
        <dbReference type="EMBL" id="RDX91520.1"/>
    </source>
</evidence>